<comment type="caution">
    <text evidence="2">The sequence shown here is derived from an EMBL/GenBank/DDBJ whole genome shotgun (WGS) entry which is preliminary data.</text>
</comment>
<dbReference type="EMBL" id="JBHSIY010000028">
    <property type="protein sequence ID" value="MFC4869305.1"/>
    <property type="molecule type" value="Genomic_DNA"/>
</dbReference>
<keyword evidence="3" id="KW-1185">Reference proteome</keyword>
<organism evidence="2 3">
    <name type="scientific">Streptomonospora arabica</name>
    <dbReference type="NCBI Taxonomy" id="412417"/>
    <lineage>
        <taxon>Bacteria</taxon>
        <taxon>Bacillati</taxon>
        <taxon>Actinomycetota</taxon>
        <taxon>Actinomycetes</taxon>
        <taxon>Streptosporangiales</taxon>
        <taxon>Nocardiopsidaceae</taxon>
        <taxon>Streptomonospora</taxon>
    </lineage>
</organism>
<dbReference type="RefSeq" id="WP_344142970.1">
    <property type="nucleotide sequence ID" value="NZ_BAAAQI010000006.1"/>
</dbReference>
<dbReference type="Proteomes" id="UP001595858">
    <property type="component" value="Unassembled WGS sequence"/>
</dbReference>
<name>A0ABV9SSR3_9ACTN</name>
<proteinExistence type="predicted"/>
<gene>
    <name evidence="2" type="ORF">ACFPCZ_21945</name>
</gene>
<feature type="region of interest" description="Disordered" evidence="1">
    <location>
        <begin position="100"/>
        <end position="197"/>
    </location>
</feature>
<evidence type="ECO:0000313" key="2">
    <source>
        <dbReference type="EMBL" id="MFC4869305.1"/>
    </source>
</evidence>
<accession>A0ABV9SSR3</accession>
<evidence type="ECO:0000256" key="1">
    <source>
        <dbReference type="SAM" id="MobiDB-lite"/>
    </source>
</evidence>
<protein>
    <submittedName>
        <fullName evidence="2">Uncharacterized protein</fullName>
    </submittedName>
</protein>
<feature type="compositionally biased region" description="Basic and acidic residues" evidence="1">
    <location>
        <begin position="100"/>
        <end position="113"/>
    </location>
</feature>
<feature type="compositionally biased region" description="Low complexity" evidence="1">
    <location>
        <begin position="147"/>
        <end position="169"/>
    </location>
</feature>
<feature type="region of interest" description="Disordered" evidence="1">
    <location>
        <begin position="257"/>
        <end position="279"/>
    </location>
</feature>
<reference evidence="3" key="1">
    <citation type="journal article" date="2019" name="Int. J. Syst. Evol. Microbiol.">
        <title>The Global Catalogue of Microorganisms (GCM) 10K type strain sequencing project: providing services to taxonomists for standard genome sequencing and annotation.</title>
        <authorList>
            <consortium name="The Broad Institute Genomics Platform"/>
            <consortium name="The Broad Institute Genome Sequencing Center for Infectious Disease"/>
            <person name="Wu L."/>
            <person name="Ma J."/>
        </authorList>
    </citation>
    <scope>NUCLEOTIDE SEQUENCE [LARGE SCALE GENOMIC DNA]</scope>
    <source>
        <strain evidence="3">CGMCC 4.7304</strain>
    </source>
</reference>
<evidence type="ECO:0000313" key="3">
    <source>
        <dbReference type="Proteomes" id="UP001595858"/>
    </source>
</evidence>
<sequence length="303" mass="33812">MPRIRSIKPDFFKSLTIGNLSETARLTFIGLWCYADDNGVAVDDARLIRSEVWPLDEAPEILQRIRDDLCEIEKAGLIVRYSYGGKPLLAMNSWYEHQKVSHPKEPRFPRPEDTPQDEQPPPDLRSREPRGDSGNPPEGSGEAPEDSGGSRSRARGRAFPAPSSMLPAPGVGGAGGGDDNPSPQEPPKPTFDDFWSVYPRRVGKTEARKAWGKALKRGADPEHIVEAARIYRDDPRRAQSDIKYTAHASTWLNQERYADEPEPPPQSNVVPFASRQQQSDDLFDRAMARAREREAQMGIGDAQ</sequence>